<sequence>MYRERGFTNSNPYYRGRTHRATYELTSSIPEGHLGSRTDDDLDLAPGYRRWTYTYGEIVPNLRSRRSSWKVAGGEYYSAEKTSTDPRGTPPTGKKDLPIWSAKPRIQNADVFLPPSIPKLDSSY</sequence>
<evidence type="ECO:0000313" key="2">
    <source>
        <dbReference type="EMBL" id="KAK2155750.1"/>
    </source>
</evidence>
<accession>A0AAD9JNM1</accession>
<evidence type="ECO:0000313" key="3">
    <source>
        <dbReference type="Proteomes" id="UP001208570"/>
    </source>
</evidence>
<reference evidence="2" key="1">
    <citation type="journal article" date="2023" name="Mol. Biol. Evol.">
        <title>Third-Generation Sequencing Reveals the Adaptive Role of the Epigenome in Three Deep-Sea Polychaetes.</title>
        <authorList>
            <person name="Perez M."/>
            <person name="Aroh O."/>
            <person name="Sun Y."/>
            <person name="Lan Y."/>
            <person name="Juniper S.K."/>
            <person name="Young C.R."/>
            <person name="Angers B."/>
            <person name="Qian P.Y."/>
        </authorList>
    </citation>
    <scope>NUCLEOTIDE SEQUENCE</scope>
    <source>
        <strain evidence="2">P08H-3</strain>
    </source>
</reference>
<evidence type="ECO:0000256" key="1">
    <source>
        <dbReference type="SAM" id="MobiDB-lite"/>
    </source>
</evidence>
<keyword evidence="3" id="KW-1185">Reference proteome</keyword>
<dbReference type="Proteomes" id="UP001208570">
    <property type="component" value="Unassembled WGS sequence"/>
</dbReference>
<feature type="region of interest" description="Disordered" evidence="1">
    <location>
        <begin position="78"/>
        <end position="98"/>
    </location>
</feature>
<protein>
    <submittedName>
        <fullName evidence="2">Uncharacterized protein</fullName>
    </submittedName>
</protein>
<proteinExistence type="predicted"/>
<name>A0AAD9JNM1_9ANNE</name>
<comment type="caution">
    <text evidence="2">The sequence shown here is derived from an EMBL/GenBank/DDBJ whole genome shotgun (WGS) entry which is preliminary data.</text>
</comment>
<dbReference type="EMBL" id="JAODUP010000232">
    <property type="protein sequence ID" value="KAK2155750.1"/>
    <property type="molecule type" value="Genomic_DNA"/>
</dbReference>
<dbReference type="AlphaFoldDB" id="A0AAD9JNM1"/>
<organism evidence="2 3">
    <name type="scientific">Paralvinella palmiformis</name>
    <dbReference type="NCBI Taxonomy" id="53620"/>
    <lineage>
        <taxon>Eukaryota</taxon>
        <taxon>Metazoa</taxon>
        <taxon>Spiralia</taxon>
        <taxon>Lophotrochozoa</taxon>
        <taxon>Annelida</taxon>
        <taxon>Polychaeta</taxon>
        <taxon>Sedentaria</taxon>
        <taxon>Canalipalpata</taxon>
        <taxon>Terebellida</taxon>
        <taxon>Terebelliformia</taxon>
        <taxon>Alvinellidae</taxon>
        <taxon>Paralvinella</taxon>
    </lineage>
</organism>
<gene>
    <name evidence="2" type="ORF">LSH36_232g01004</name>
</gene>